<protein>
    <submittedName>
        <fullName evidence="1">Uncharacterized protein</fullName>
    </submittedName>
</protein>
<dbReference type="Proteomes" id="UP000269721">
    <property type="component" value="Unassembled WGS sequence"/>
</dbReference>
<sequence>MAMPRFSIAAETNARLDTRIMVRAFLTVWVQARRVSVVVVDRERNDALVARCDAMAVEIVALKEPAGLCAGWNMKEKKGKVLYTEKMDAGKVGKKEPQNALLRSAALISGPCARQHTERSFQK</sequence>
<keyword evidence="2" id="KW-1185">Reference proteome</keyword>
<dbReference type="AlphaFoldDB" id="A0A4P9W2Z8"/>
<name>A0A4P9W2Z8_9FUNG</name>
<reference evidence="2" key="1">
    <citation type="journal article" date="2018" name="Nat. Microbiol.">
        <title>Leveraging single-cell genomics to expand the fungal tree of life.</title>
        <authorList>
            <person name="Ahrendt S.R."/>
            <person name="Quandt C.A."/>
            <person name="Ciobanu D."/>
            <person name="Clum A."/>
            <person name="Salamov A."/>
            <person name="Andreopoulos B."/>
            <person name="Cheng J.F."/>
            <person name="Woyke T."/>
            <person name="Pelin A."/>
            <person name="Henrissat B."/>
            <person name="Reynolds N.K."/>
            <person name="Benny G.L."/>
            <person name="Smith M.E."/>
            <person name="James T.Y."/>
            <person name="Grigoriev I.V."/>
        </authorList>
    </citation>
    <scope>NUCLEOTIDE SEQUENCE [LARGE SCALE GENOMIC DNA]</scope>
</reference>
<gene>
    <name evidence="1" type="ORF">BDK51DRAFT_33489</name>
</gene>
<organism evidence="1 2">
    <name type="scientific">Blyttiomyces helicus</name>
    <dbReference type="NCBI Taxonomy" id="388810"/>
    <lineage>
        <taxon>Eukaryota</taxon>
        <taxon>Fungi</taxon>
        <taxon>Fungi incertae sedis</taxon>
        <taxon>Chytridiomycota</taxon>
        <taxon>Chytridiomycota incertae sedis</taxon>
        <taxon>Chytridiomycetes</taxon>
        <taxon>Chytridiomycetes incertae sedis</taxon>
        <taxon>Blyttiomyces</taxon>
    </lineage>
</organism>
<proteinExistence type="predicted"/>
<evidence type="ECO:0000313" key="2">
    <source>
        <dbReference type="Proteomes" id="UP000269721"/>
    </source>
</evidence>
<accession>A0A4P9W2Z8</accession>
<evidence type="ECO:0000313" key="1">
    <source>
        <dbReference type="EMBL" id="RKO84446.1"/>
    </source>
</evidence>
<dbReference type="EMBL" id="ML000091">
    <property type="protein sequence ID" value="RKO84446.1"/>
    <property type="molecule type" value="Genomic_DNA"/>
</dbReference>